<dbReference type="CDD" id="cd12148">
    <property type="entry name" value="fungal_TF_MHR"/>
    <property type="match status" value="1"/>
</dbReference>
<keyword evidence="6" id="KW-1185">Reference proteome</keyword>
<evidence type="ECO:0000313" key="6">
    <source>
        <dbReference type="Proteomes" id="UP001140453"/>
    </source>
</evidence>
<dbReference type="GO" id="GO:0003677">
    <property type="term" value="F:DNA binding"/>
    <property type="evidence" value="ECO:0007669"/>
    <property type="project" value="InterPro"/>
</dbReference>
<dbReference type="CDD" id="cd00067">
    <property type="entry name" value="GAL4"/>
    <property type="match status" value="1"/>
</dbReference>
<evidence type="ECO:0000313" key="5">
    <source>
        <dbReference type="EMBL" id="KAJ4387211.1"/>
    </source>
</evidence>
<keyword evidence="2" id="KW-0539">Nucleus</keyword>
<dbReference type="Gene3D" id="4.10.240.10">
    <property type="entry name" value="Zn(2)-C6 fungal-type DNA-binding domain"/>
    <property type="match status" value="1"/>
</dbReference>
<dbReference type="SUPFAM" id="SSF57701">
    <property type="entry name" value="Zn2/Cys6 DNA-binding domain"/>
    <property type="match status" value="1"/>
</dbReference>
<protein>
    <recommendedName>
        <fullName evidence="4">Zn(2)-C6 fungal-type domain-containing protein</fullName>
    </recommendedName>
</protein>
<dbReference type="InterPro" id="IPR001138">
    <property type="entry name" value="Zn2Cys6_DnaBD"/>
</dbReference>
<dbReference type="PANTHER" id="PTHR47785">
    <property type="entry name" value="ZN(II)2CYS6 TRANSCRIPTION FACTOR (EUROFUNG)-RELATED-RELATED"/>
    <property type="match status" value="1"/>
</dbReference>
<dbReference type="InterPro" id="IPR036864">
    <property type="entry name" value="Zn2-C6_fun-type_DNA-bd_sf"/>
</dbReference>
<evidence type="ECO:0000259" key="4">
    <source>
        <dbReference type="PROSITE" id="PS50048"/>
    </source>
</evidence>
<dbReference type="InterPro" id="IPR053181">
    <property type="entry name" value="EcdB-like_regulator"/>
</dbReference>
<feature type="compositionally biased region" description="Polar residues" evidence="3">
    <location>
        <begin position="488"/>
        <end position="507"/>
    </location>
</feature>
<dbReference type="AlphaFoldDB" id="A0A9W9CTA8"/>
<reference evidence="5" key="1">
    <citation type="submission" date="2022-10" db="EMBL/GenBank/DDBJ databases">
        <title>Tapping the CABI collections for fungal endophytes: first genome assemblies for Collariella, Neodidymelliopsis, Ascochyta clinopodiicola, Didymella pomorum, Didymosphaeria variabile, Neocosmospora piperis and Neocucurbitaria cava.</title>
        <authorList>
            <person name="Hill R."/>
        </authorList>
    </citation>
    <scope>NUCLEOTIDE SEQUENCE</scope>
    <source>
        <strain evidence="5">IMI 355082</strain>
    </source>
</reference>
<dbReference type="Pfam" id="PF00172">
    <property type="entry name" value="Zn_clus"/>
    <property type="match status" value="1"/>
</dbReference>
<evidence type="ECO:0000256" key="3">
    <source>
        <dbReference type="SAM" id="MobiDB-lite"/>
    </source>
</evidence>
<dbReference type="PROSITE" id="PS00463">
    <property type="entry name" value="ZN2_CY6_FUNGAL_1"/>
    <property type="match status" value="1"/>
</dbReference>
<feature type="domain" description="Zn(2)-C6 fungal-type" evidence="4">
    <location>
        <begin position="11"/>
        <end position="40"/>
    </location>
</feature>
<dbReference type="EMBL" id="JAPEVB010000005">
    <property type="protein sequence ID" value="KAJ4387211.1"/>
    <property type="molecule type" value="Genomic_DNA"/>
</dbReference>
<name>A0A9W9CTA8_9PEZI</name>
<dbReference type="GO" id="GO:0008270">
    <property type="term" value="F:zinc ion binding"/>
    <property type="evidence" value="ECO:0007669"/>
    <property type="project" value="InterPro"/>
</dbReference>
<dbReference type="SMART" id="SM00066">
    <property type="entry name" value="GAL4"/>
    <property type="match status" value="1"/>
</dbReference>
<sequence>MNYTRKRLPLACDFCRHRKRRCDGRSPCATCKDSQAPCIYKELPTGRTGSPPSSYGAAIVERLSQIEALLGKQGQRLSEVLPQDNASTKDSSLLSRTCPWAHRVSPASWLEENHARLETQFLVPSGHSATLCWLLSLQPIQTILGDLPRSYFYGLEEKIALPLPLNIFQPLPGDWSPLKADRLQELADAYFKNTSSHFPLLTRQHYEKLQERLLKHGPQQDLETAICFSVCSLGCVASQSENSTDPQDDLGLKYFAVSLRIIMAKLIMNFTPSLPLCQALVLAALYFDCLGRPLHAWKMIHYAGQQFVQMINLGVDSGDIDCIDENHIRVFWYCFIKECDGAAEFNVERNGIEPLGDKMRLPQSTDISEAEDLIYLAAEMTIRRLTNRIIGSLYSPDNVNTGLLTGSFSAPGCKNLKQLLALTSELNRQLEQYYTTIPINPSLAVDPTSNDKRRILKLRSLYARHLIYRPFVLCVALQPGQQREESPPSDNQASPSRSPTPKSPQSSPFPMARIILEKCYACIQSCEAFILNVPDLLVKRTPYLWTVSQSCLASFIVLFLASRSPHLRHMTPDLDMLAGAFGPKLQLWATPGSSFEALLNMVKSLLSSRHV</sequence>
<organism evidence="5 6">
    <name type="scientific">Gnomoniopsis smithogilvyi</name>
    <dbReference type="NCBI Taxonomy" id="1191159"/>
    <lineage>
        <taxon>Eukaryota</taxon>
        <taxon>Fungi</taxon>
        <taxon>Dikarya</taxon>
        <taxon>Ascomycota</taxon>
        <taxon>Pezizomycotina</taxon>
        <taxon>Sordariomycetes</taxon>
        <taxon>Sordariomycetidae</taxon>
        <taxon>Diaporthales</taxon>
        <taxon>Gnomoniaceae</taxon>
        <taxon>Gnomoniopsis</taxon>
    </lineage>
</organism>
<keyword evidence="1" id="KW-0479">Metal-binding</keyword>
<dbReference type="Pfam" id="PF04082">
    <property type="entry name" value="Fungal_trans"/>
    <property type="match status" value="1"/>
</dbReference>
<accession>A0A9W9CTA8</accession>
<evidence type="ECO:0000256" key="1">
    <source>
        <dbReference type="ARBA" id="ARBA00022723"/>
    </source>
</evidence>
<proteinExistence type="predicted"/>
<comment type="caution">
    <text evidence="5">The sequence shown here is derived from an EMBL/GenBank/DDBJ whole genome shotgun (WGS) entry which is preliminary data.</text>
</comment>
<gene>
    <name evidence="5" type="ORF">N0V93_007800</name>
</gene>
<dbReference type="GO" id="GO:0000981">
    <property type="term" value="F:DNA-binding transcription factor activity, RNA polymerase II-specific"/>
    <property type="evidence" value="ECO:0007669"/>
    <property type="project" value="InterPro"/>
</dbReference>
<dbReference type="InterPro" id="IPR007219">
    <property type="entry name" value="XnlR_reg_dom"/>
</dbReference>
<dbReference type="OrthoDB" id="4685598at2759"/>
<feature type="region of interest" description="Disordered" evidence="3">
    <location>
        <begin position="481"/>
        <end position="507"/>
    </location>
</feature>
<dbReference type="PROSITE" id="PS50048">
    <property type="entry name" value="ZN2_CY6_FUNGAL_2"/>
    <property type="match status" value="1"/>
</dbReference>
<evidence type="ECO:0000256" key="2">
    <source>
        <dbReference type="ARBA" id="ARBA00023242"/>
    </source>
</evidence>
<dbReference type="GO" id="GO:0006351">
    <property type="term" value="P:DNA-templated transcription"/>
    <property type="evidence" value="ECO:0007669"/>
    <property type="project" value="InterPro"/>
</dbReference>
<dbReference type="Proteomes" id="UP001140453">
    <property type="component" value="Unassembled WGS sequence"/>
</dbReference>